<reference evidence="1" key="1">
    <citation type="journal article" date="2015" name="Nature">
        <title>Complex archaea that bridge the gap between prokaryotes and eukaryotes.</title>
        <authorList>
            <person name="Spang A."/>
            <person name="Saw J.H."/>
            <person name="Jorgensen S.L."/>
            <person name="Zaremba-Niedzwiedzka K."/>
            <person name="Martijn J."/>
            <person name="Lind A.E."/>
            <person name="van Eijk R."/>
            <person name="Schleper C."/>
            <person name="Guy L."/>
            <person name="Ettema T.J."/>
        </authorList>
    </citation>
    <scope>NUCLEOTIDE SEQUENCE</scope>
</reference>
<evidence type="ECO:0000313" key="1">
    <source>
        <dbReference type="EMBL" id="KKN37337.1"/>
    </source>
</evidence>
<accession>A0A0F9QJZ8</accession>
<organism evidence="1">
    <name type="scientific">marine sediment metagenome</name>
    <dbReference type="NCBI Taxonomy" id="412755"/>
    <lineage>
        <taxon>unclassified sequences</taxon>
        <taxon>metagenomes</taxon>
        <taxon>ecological metagenomes</taxon>
    </lineage>
</organism>
<gene>
    <name evidence="1" type="ORF">LCGC14_0764530</name>
</gene>
<comment type="caution">
    <text evidence="1">The sequence shown here is derived from an EMBL/GenBank/DDBJ whole genome shotgun (WGS) entry which is preliminary data.</text>
</comment>
<dbReference type="AlphaFoldDB" id="A0A0F9QJZ8"/>
<dbReference type="EMBL" id="LAZR01001901">
    <property type="protein sequence ID" value="KKN37337.1"/>
    <property type="molecule type" value="Genomic_DNA"/>
</dbReference>
<proteinExistence type="predicted"/>
<name>A0A0F9QJZ8_9ZZZZ</name>
<sequence length="228" mass="25723">MISLKDLIRILPKCAQGKGLVETAAVSFCDYWFVFNDISFSVAPYLTFNLSSKVCGVGAFRDLVKNLEDENYRFYDSLCYDDEEDLFFAGSLKTLLPTLKFGGDEVLFKAWMLVKTPDNKIFPATFYYGPSGTSLGGWRSWKYGKVFSEGFTSVINSSPFDFSKVELDALVEALELALGQVPTTDFYGIYQCDDGFFMMGLKNRNPFIVNLGYSYEDDAIKNVLDRLS</sequence>
<protein>
    <submittedName>
        <fullName evidence="1">Uncharacterized protein</fullName>
    </submittedName>
</protein>